<dbReference type="EMBL" id="JBHLTM010000027">
    <property type="protein sequence ID" value="MFC0684347.1"/>
    <property type="molecule type" value="Genomic_DNA"/>
</dbReference>
<dbReference type="InterPro" id="IPR016064">
    <property type="entry name" value="NAD/diacylglycerol_kinase_sf"/>
</dbReference>
<dbReference type="GO" id="GO:0016301">
    <property type="term" value="F:kinase activity"/>
    <property type="evidence" value="ECO:0007669"/>
    <property type="project" value="UniProtKB-KW"/>
</dbReference>
<gene>
    <name evidence="2" type="ORF">ACFFF8_07050</name>
</gene>
<feature type="domain" description="DAGKc" evidence="1">
    <location>
        <begin position="12"/>
        <end position="111"/>
    </location>
</feature>
<protein>
    <submittedName>
        <fullName evidence="2">Diacylglycerol kinase family protein</fullName>
    </submittedName>
</protein>
<dbReference type="Gene3D" id="3.40.50.10330">
    <property type="entry name" value="Probable inorganic polyphosphate/atp-NAD kinase, domain 1"/>
    <property type="match status" value="1"/>
</dbReference>
<reference evidence="2 3" key="1">
    <citation type="submission" date="2024-09" db="EMBL/GenBank/DDBJ databases">
        <authorList>
            <person name="Sun Q."/>
            <person name="Mori K."/>
        </authorList>
    </citation>
    <scope>NUCLEOTIDE SEQUENCE [LARGE SCALE GENOMIC DNA]</scope>
    <source>
        <strain evidence="2 3">CICC 11035S</strain>
    </source>
</reference>
<accession>A0ABV6S533</accession>
<keyword evidence="2" id="KW-0418">Kinase</keyword>
<name>A0ABV6S533_9SPHN</name>
<keyword evidence="2" id="KW-0808">Transferase</keyword>
<dbReference type="InterPro" id="IPR001206">
    <property type="entry name" value="Diacylglycerol_kinase_cat_dom"/>
</dbReference>
<dbReference type="Pfam" id="PF00781">
    <property type="entry name" value="DAGK_cat"/>
    <property type="match status" value="1"/>
</dbReference>
<organism evidence="2 3">
    <name type="scientific">Novosphingobium clariflavum</name>
    <dbReference type="NCBI Taxonomy" id="2029884"/>
    <lineage>
        <taxon>Bacteria</taxon>
        <taxon>Pseudomonadati</taxon>
        <taxon>Pseudomonadota</taxon>
        <taxon>Alphaproteobacteria</taxon>
        <taxon>Sphingomonadales</taxon>
        <taxon>Sphingomonadaceae</taxon>
        <taxon>Novosphingobium</taxon>
    </lineage>
</organism>
<keyword evidence="3" id="KW-1185">Reference proteome</keyword>
<evidence type="ECO:0000313" key="2">
    <source>
        <dbReference type="EMBL" id="MFC0684347.1"/>
    </source>
</evidence>
<dbReference type="InterPro" id="IPR017438">
    <property type="entry name" value="ATP-NAD_kinase_N"/>
</dbReference>
<dbReference type="SUPFAM" id="SSF111331">
    <property type="entry name" value="NAD kinase/diacylglycerol kinase-like"/>
    <property type="match status" value="1"/>
</dbReference>
<evidence type="ECO:0000313" key="3">
    <source>
        <dbReference type="Proteomes" id="UP001589858"/>
    </source>
</evidence>
<proteinExistence type="predicted"/>
<dbReference type="RefSeq" id="WP_267219596.1">
    <property type="nucleotide sequence ID" value="NZ_JAPCWC010000004.1"/>
</dbReference>
<evidence type="ECO:0000259" key="1">
    <source>
        <dbReference type="Pfam" id="PF00781"/>
    </source>
</evidence>
<sequence length="294" mass="30569">MTSQTSPSAPRCWLVCNAASGSNDDAAVAEVEAALTAVGFVLERRIGFPGESAPEAPELAKSGIALLAIFGGDGTTHSAVAAAHGWDGPVLVLPGGTMNMLAKRLHGDVPAAEIIARLAPDRLPTSRPTVISTRHGIALTGILAGPGTVWNEVREAMRAGNVLDFVAATRDAIAWSVNGPKVVCMQGSGSKVDGAREDGYAAITVTPAANGLEAKGYYAETPGDFAGQGIALLNREFRDGPHDRLGRHEQLRLVCPEGEPMGLLIDGEPFDGGTQEHFLPTTSEVDLVTTIDES</sequence>
<comment type="caution">
    <text evidence="2">The sequence shown here is derived from an EMBL/GenBank/DDBJ whole genome shotgun (WGS) entry which is preliminary data.</text>
</comment>
<dbReference type="Proteomes" id="UP001589858">
    <property type="component" value="Unassembled WGS sequence"/>
</dbReference>